<feature type="transmembrane region" description="Helical" evidence="2">
    <location>
        <begin position="485"/>
        <end position="503"/>
    </location>
</feature>
<feature type="region of interest" description="Disordered" evidence="1">
    <location>
        <begin position="199"/>
        <end position="301"/>
    </location>
</feature>
<dbReference type="GO" id="GO:0008028">
    <property type="term" value="F:monocarboxylic acid transmembrane transporter activity"/>
    <property type="evidence" value="ECO:0000318"/>
    <property type="project" value="GO_Central"/>
</dbReference>
<feature type="transmembrane region" description="Helical" evidence="2">
    <location>
        <begin position="149"/>
        <end position="167"/>
    </location>
</feature>
<feature type="transmembrane region" description="Helical" evidence="2">
    <location>
        <begin position="367"/>
        <end position="389"/>
    </location>
</feature>
<feature type="compositionally biased region" description="Basic and acidic residues" evidence="1">
    <location>
        <begin position="210"/>
        <end position="237"/>
    </location>
</feature>
<sequence>MAICEGPLNVAAIKTTLVLFLQTLYALGTLKSIGVYVPEMIEGVGLTPTDIGLSLGLYGAFAFIPGPFITYLYQRLHGGSRWVLVMTGAVLAPLALIAGSFVTNAAQLAVCLSVAGLASNILSIAIVITLRKQCSQNFGIYYGIGKSGYAFGMALVPLLADYLMVLYGWRGSYILIGALMGHLIPTTMMVDINLESDVRDTRSSNDGASEEQRVQMDHEVNDDNRRLLDEASSHSRDTAASSSVHNPDHPSSGEDNVIDEQDEPVDEVDDEAISDETRLLEESSLRHRHKTKSDSSRRISEATSRTKYANLYDTACQILKNSVYNRDRWLIHLMLVTLVYSMVNGTWNGFLIPRAVDRGFATPVAVSFAYSAAVGAFIGRFFGGFILSLKFFSGQEWFLFLTIVNISSLIADILVARFGVMIVTSFVTCLTLAERSTLILVICTDRVTESEFPVILASSEIVFGIGTFVGASLGGYVAYAYNAFNASYVFVAAADALVFFLMIPPTIAARMK</sequence>
<evidence type="ECO:0000313" key="4">
    <source>
        <dbReference type="Proteomes" id="UP000007110"/>
    </source>
</evidence>
<organism evidence="3 4">
    <name type="scientific">Strongylocentrotus purpuratus</name>
    <name type="common">Purple sea urchin</name>
    <dbReference type="NCBI Taxonomy" id="7668"/>
    <lineage>
        <taxon>Eukaryota</taxon>
        <taxon>Metazoa</taxon>
        <taxon>Echinodermata</taxon>
        <taxon>Eleutherozoa</taxon>
        <taxon>Echinozoa</taxon>
        <taxon>Echinoidea</taxon>
        <taxon>Euechinoidea</taxon>
        <taxon>Echinacea</taxon>
        <taxon>Camarodonta</taxon>
        <taxon>Echinidea</taxon>
        <taxon>Strongylocentrotidae</taxon>
        <taxon>Strongylocentrotus</taxon>
    </lineage>
</organism>
<feature type="compositionally biased region" description="Basic and acidic residues" evidence="1">
    <location>
        <begin position="275"/>
        <end position="285"/>
    </location>
</feature>
<feature type="transmembrane region" description="Helical" evidence="2">
    <location>
        <begin position="422"/>
        <end position="442"/>
    </location>
</feature>
<keyword evidence="2" id="KW-0472">Membrane</keyword>
<evidence type="ECO:0008006" key="5">
    <source>
        <dbReference type="Google" id="ProtNLM"/>
    </source>
</evidence>
<dbReference type="PANTHER" id="PTHR11360">
    <property type="entry name" value="MONOCARBOXYLATE TRANSPORTER"/>
    <property type="match status" value="1"/>
</dbReference>
<dbReference type="AlphaFoldDB" id="A0A7M7FZY2"/>
<dbReference type="KEGG" id="spu:753886"/>
<dbReference type="InParanoid" id="A0A7M7FZY2"/>
<keyword evidence="4" id="KW-1185">Reference proteome</keyword>
<dbReference type="RefSeq" id="XP_001183644.2">
    <property type="nucleotide sequence ID" value="XM_001183644.4"/>
</dbReference>
<dbReference type="EnsemblMetazoa" id="XM_001183644">
    <property type="protein sequence ID" value="XP_001183644"/>
    <property type="gene ID" value="LOC753886"/>
</dbReference>
<feature type="transmembrane region" description="Helical" evidence="2">
    <location>
        <begin position="329"/>
        <end position="347"/>
    </location>
</feature>
<proteinExistence type="predicted"/>
<accession>A0A7M7FZY2</accession>
<feature type="transmembrane region" description="Helical" evidence="2">
    <location>
        <begin position="55"/>
        <end position="73"/>
    </location>
</feature>
<feature type="transmembrane region" description="Helical" evidence="2">
    <location>
        <begin position="454"/>
        <end position="479"/>
    </location>
</feature>
<dbReference type="GO" id="GO:0005886">
    <property type="term" value="C:plasma membrane"/>
    <property type="evidence" value="ECO:0000318"/>
    <property type="project" value="GO_Central"/>
</dbReference>
<dbReference type="OMA" id="TMMVDIN"/>
<keyword evidence="2" id="KW-0812">Transmembrane</keyword>
<dbReference type="Gene3D" id="1.20.1250.20">
    <property type="entry name" value="MFS general substrate transporter like domains"/>
    <property type="match status" value="1"/>
</dbReference>
<evidence type="ECO:0000313" key="3">
    <source>
        <dbReference type="EnsemblMetazoa" id="XP_001183644"/>
    </source>
</evidence>
<feature type="compositionally biased region" description="Acidic residues" evidence="1">
    <location>
        <begin position="256"/>
        <end position="274"/>
    </location>
</feature>
<dbReference type="GeneID" id="753886"/>
<protein>
    <recommendedName>
        <fullName evidence="5">Monocarboxylate transporter</fullName>
    </recommendedName>
</protein>
<dbReference type="OrthoDB" id="10393394at2759"/>
<evidence type="ECO:0000256" key="2">
    <source>
        <dbReference type="SAM" id="Phobius"/>
    </source>
</evidence>
<keyword evidence="2" id="KW-1133">Transmembrane helix</keyword>
<evidence type="ECO:0000256" key="1">
    <source>
        <dbReference type="SAM" id="MobiDB-lite"/>
    </source>
</evidence>
<dbReference type="SUPFAM" id="SSF103473">
    <property type="entry name" value="MFS general substrate transporter"/>
    <property type="match status" value="1"/>
</dbReference>
<dbReference type="PANTHER" id="PTHR11360:SF303">
    <property type="entry name" value="MAJOR FACILITATOR SUPERFAMILY (MFS) PROFILE DOMAIN-CONTAINING PROTEIN"/>
    <property type="match status" value="1"/>
</dbReference>
<dbReference type="InterPro" id="IPR050327">
    <property type="entry name" value="Proton-linked_MCT"/>
</dbReference>
<feature type="transmembrane region" description="Helical" evidence="2">
    <location>
        <begin position="396"/>
        <end position="416"/>
    </location>
</feature>
<dbReference type="Pfam" id="PF07690">
    <property type="entry name" value="MFS_1"/>
    <property type="match status" value="1"/>
</dbReference>
<dbReference type="Proteomes" id="UP000007110">
    <property type="component" value="Unassembled WGS sequence"/>
</dbReference>
<feature type="transmembrane region" description="Helical" evidence="2">
    <location>
        <begin position="82"/>
        <end position="101"/>
    </location>
</feature>
<reference evidence="4" key="1">
    <citation type="submission" date="2015-02" db="EMBL/GenBank/DDBJ databases">
        <title>Genome sequencing for Strongylocentrotus purpuratus.</title>
        <authorList>
            <person name="Murali S."/>
            <person name="Liu Y."/>
            <person name="Vee V."/>
            <person name="English A."/>
            <person name="Wang M."/>
            <person name="Skinner E."/>
            <person name="Han Y."/>
            <person name="Muzny D.M."/>
            <person name="Worley K.C."/>
            <person name="Gibbs R.A."/>
        </authorList>
    </citation>
    <scope>NUCLEOTIDE SEQUENCE</scope>
</reference>
<reference evidence="3" key="2">
    <citation type="submission" date="2021-01" db="UniProtKB">
        <authorList>
            <consortium name="EnsemblMetazoa"/>
        </authorList>
    </citation>
    <scope>IDENTIFICATION</scope>
</reference>
<name>A0A7M7FZY2_STRPU</name>
<feature type="transmembrane region" description="Helical" evidence="2">
    <location>
        <begin position="173"/>
        <end position="194"/>
    </location>
</feature>
<dbReference type="InterPro" id="IPR011701">
    <property type="entry name" value="MFS"/>
</dbReference>
<feature type="transmembrane region" description="Helical" evidence="2">
    <location>
        <begin position="107"/>
        <end position="128"/>
    </location>
</feature>
<dbReference type="InterPro" id="IPR036259">
    <property type="entry name" value="MFS_trans_sf"/>
</dbReference>